<dbReference type="AlphaFoldDB" id="A3HS55"/>
<evidence type="ECO:0000313" key="1">
    <source>
        <dbReference type="EMBL" id="EAZ82673.2"/>
    </source>
</evidence>
<evidence type="ECO:0000313" key="2">
    <source>
        <dbReference type="Proteomes" id="UP000003919"/>
    </source>
</evidence>
<dbReference type="Proteomes" id="UP000003919">
    <property type="component" value="Chromosome"/>
</dbReference>
<protein>
    <submittedName>
        <fullName evidence="1">Uncharacterized protein</fullName>
    </submittedName>
</protein>
<dbReference type="EMBL" id="CM001023">
    <property type="protein sequence ID" value="EAZ82673.2"/>
    <property type="molecule type" value="Genomic_DNA"/>
</dbReference>
<name>A3HS55_9BACT</name>
<dbReference type="STRING" id="388413.ALPR1_10670"/>
<reference evidence="1 2" key="1">
    <citation type="journal article" date="2011" name="J. Bacteriol.">
        <title>Complete genome sequence of Algoriphagus sp. PR1, bacterial prey of a colony-forming choanoflagellate.</title>
        <authorList>
            <person name="Alegado R.A."/>
            <person name="Ferriera S."/>
            <person name="Nusbaum C."/>
            <person name="Young S.K."/>
            <person name="Zeng Q."/>
            <person name="Imamovic A."/>
            <person name="Fairclough S.R."/>
            <person name="King N."/>
        </authorList>
    </citation>
    <scope>NUCLEOTIDE SEQUENCE [LARGE SCALE GENOMIC DNA]</scope>
    <source>
        <strain evidence="1 2">PR1</strain>
    </source>
</reference>
<dbReference type="HOGENOM" id="CLU_1145330_0_0_10"/>
<accession>A3HS55</accession>
<keyword evidence="2" id="KW-1185">Reference proteome</keyword>
<sequence>MFLKKIGLSLGVAFSPLVGFGKGNLFRIKSSTNQIFHLSPKVLRGEFRSSFNNLQSSLILVSDNNYVTKSELFEEIRSDAVLFTKKHLNLSDSINKDLPLVNSNFSQKPDFVSDFLISNKTGKRIGILGIAFGEVGQTISGTIRKVNDQAKFLRKVKNCELVYCLMENPNSNDSVFTLRDLAEKSDEVDQFFASSSEIKGPQLYCLKNKGGRQIFLNVQSETVPEQGIVNLKNGEFSGFNVF</sequence>
<comment type="caution">
    <text evidence="1">The sequence shown here is derived from an EMBL/GenBank/DDBJ whole genome shotgun (WGS) entry which is preliminary data.</text>
</comment>
<dbReference type="InterPro" id="IPR029052">
    <property type="entry name" value="Metallo-depent_PP-like"/>
</dbReference>
<proteinExistence type="predicted"/>
<organism evidence="1 2">
    <name type="scientific">Algoriphagus machipongonensis</name>
    <dbReference type="NCBI Taxonomy" id="388413"/>
    <lineage>
        <taxon>Bacteria</taxon>
        <taxon>Pseudomonadati</taxon>
        <taxon>Bacteroidota</taxon>
        <taxon>Cytophagia</taxon>
        <taxon>Cytophagales</taxon>
        <taxon>Cyclobacteriaceae</taxon>
        <taxon>Algoriphagus</taxon>
    </lineage>
</organism>
<gene>
    <name evidence="1" type="ORF">ALPR1_10670</name>
</gene>
<dbReference type="SUPFAM" id="SSF56300">
    <property type="entry name" value="Metallo-dependent phosphatases"/>
    <property type="match status" value="1"/>
</dbReference>
<dbReference type="EMBL" id="AAXU02000001">
    <property type="protein sequence ID" value="EAZ82673.2"/>
    <property type="molecule type" value="Genomic_DNA"/>
</dbReference>